<dbReference type="InterPro" id="IPR018983">
    <property type="entry name" value="U3_snoRNA-assocProt_15_C"/>
</dbReference>
<comment type="caution">
    <text evidence="9">The sequence shown here is derived from an EMBL/GenBank/DDBJ whole genome shotgun (WGS) entry which is preliminary data.</text>
</comment>
<feature type="domain" description="U3 small nucleolar RNA-associated protein 15 C-terminal" evidence="8">
    <location>
        <begin position="342"/>
        <end position="486"/>
    </location>
</feature>
<dbReference type="InterPro" id="IPR015943">
    <property type="entry name" value="WD40/YVTN_repeat-like_dom_sf"/>
</dbReference>
<dbReference type="CDD" id="cd00200">
    <property type="entry name" value="WD40"/>
    <property type="match status" value="1"/>
</dbReference>
<reference evidence="9 10" key="1">
    <citation type="submission" date="2016-04" db="EMBL/GenBank/DDBJ databases">
        <title>Evolutionary innovation and constraint leading to complex multicellularity in the Ascomycota.</title>
        <authorList>
            <person name="Cisse O."/>
            <person name="Nguyen A."/>
            <person name="Hewitt D.A."/>
            <person name="Jedd G."/>
            <person name="Stajich J.E."/>
        </authorList>
    </citation>
    <scope>NUCLEOTIDE SEQUENCE [LARGE SCALE GENOMIC DNA]</scope>
    <source>
        <strain evidence="9 10">DAH-3</strain>
    </source>
</reference>
<dbReference type="Proteomes" id="UP000186594">
    <property type="component" value="Unassembled WGS sequence"/>
</dbReference>
<dbReference type="SMART" id="SM00320">
    <property type="entry name" value="WD40"/>
    <property type="match status" value="7"/>
</dbReference>
<evidence type="ECO:0000259" key="8">
    <source>
        <dbReference type="Pfam" id="PF09384"/>
    </source>
</evidence>
<dbReference type="Pfam" id="PF09384">
    <property type="entry name" value="UTP15_C"/>
    <property type="match status" value="1"/>
</dbReference>
<evidence type="ECO:0000313" key="10">
    <source>
        <dbReference type="Proteomes" id="UP000186594"/>
    </source>
</evidence>
<dbReference type="STRING" id="1198029.A0A1U7LRP2"/>
<dbReference type="InterPro" id="IPR019775">
    <property type="entry name" value="WD40_repeat_CS"/>
</dbReference>
<dbReference type="OrthoDB" id="431715at2759"/>
<evidence type="ECO:0000256" key="3">
    <source>
        <dbReference type="ARBA" id="ARBA00022574"/>
    </source>
</evidence>
<evidence type="ECO:0000256" key="6">
    <source>
        <dbReference type="PROSITE-ProRule" id="PRU00221"/>
    </source>
</evidence>
<dbReference type="InterPro" id="IPR020472">
    <property type="entry name" value="WD40_PAC1"/>
</dbReference>
<dbReference type="OMA" id="ATYQVVH"/>
<dbReference type="GO" id="GO:0034511">
    <property type="term" value="F:U3 snoRNA binding"/>
    <property type="evidence" value="ECO:0007669"/>
    <property type="project" value="EnsemblFungi"/>
</dbReference>
<dbReference type="AlphaFoldDB" id="A0A1U7LRP2"/>
<keyword evidence="5" id="KW-0539">Nucleus</keyword>
<evidence type="ECO:0000256" key="1">
    <source>
        <dbReference type="ARBA" id="ARBA00004604"/>
    </source>
</evidence>
<dbReference type="PRINTS" id="PR00320">
    <property type="entry name" value="GPROTEINBRPT"/>
</dbReference>
<dbReference type="GO" id="GO:0032040">
    <property type="term" value="C:small-subunit processome"/>
    <property type="evidence" value="ECO:0007669"/>
    <property type="project" value="EnsemblFungi"/>
</dbReference>
<keyword evidence="2" id="KW-0698">rRNA processing</keyword>
<dbReference type="PANTHER" id="PTHR19924:SF26">
    <property type="entry name" value="U3 SMALL NUCLEOLAR RNA-ASSOCIATED PROTEIN 15 HOMOLOG"/>
    <property type="match status" value="1"/>
</dbReference>
<dbReference type="PROSITE" id="PS50082">
    <property type="entry name" value="WD_REPEATS_2"/>
    <property type="match status" value="3"/>
</dbReference>
<keyword evidence="4" id="KW-0677">Repeat</keyword>
<dbReference type="SUPFAM" id="SSF50978">
    <property type="entry name" value="WD40 repeat-like"/>
    <property type="match status" value="1"/>
</dbReference>
<name>A0A1U7LRP2_NEOID</name>
<feature type="region of interest" description="Disordered" evidence="7">
    <location>
        <begin position="317"/>
        <end position="336"/>
    </location>
</feature>
<evidence type="ECO:0000256" key="4">
    <source>
        <dbReference type="ARBA" id="ARBA00022737"/>
    </source>
</evidence>
<gene>
    <name evidence="9" type="ORF">NEOLI_003296</name>
</gene>
<dbReference type="InterPro" id="IPR001680">
    <property type="entry name" value="WD40_rpt"/>
</dbReference>
<feature type="repeat" description="WD" evidence="6">
    <location>
        <begin position="162"/>
        <end position="201"/>
    </location>
</feature>
<evidence type="ECO:0000313" key="9">
    <source>
        <dbReference type="EMBL" id="OLL25335.1"/>
    </source>
</evidence>
<dbReference type="InterPro" id="IPR036322">
    <property type="entry name" value="WD40_repeat_dom_sf"/>
</dbReference>
<dbReference type="GO" id="GO:0000462">
    <property type="term" value="P:maturation of SSU-rRNA from tricistronic rRNA transcript (SSU-rRNA, 5.8S rRNA, LSU-rRNA)"/>
    <property type="evidence" value="ECO:0007669"/>
    <property type="project" value="EnsemblFungi"/>
</dbReference>
<evidence type="ECO:0000256" key="5">
    <source>
        <dbReference type="ARBA" id="ARBA00023242"/>
    </source>
</evidence>
<keyword evidence="10" id="KW-1185">Reference proteome</keyword>
<dbReference type="Pfam" id="PF00400">
    <property type="entry name" value="WD40"/>
    <property type="match status" value="3"/>
</dbReference>
<dbReference type="GO" id="GO:0045943">
    <property type="term" value="P:positive regulation of transcription by RNA polymerase I"/>
    <property type="evidence" value="ECO:0007669"/>
    <property type="project" value="EnsemblFungi"/>
</dbReference>
<evidence type="ECO:0000256" key="2">
    <source>
        <dbReference type="ARBA" id="ARBA00022552"/>
    </source>
</evidence>
<evidence type="ECO:0000256" key="7">
    <source>
        <dbReference type="SAM" id="MobiDB-lite"/>
    </source>
</evidence>
<comment type="subcellular location">
    <subcellularLocation>
        <location evidence="1">Nucleus</location>
        <location evidence="1">Nucleolus</location>
    </subcellularLocation>
</comment>
<accession>A0A1U7LRP2</accession>
<dbReference type="PROSITE" id="PS00678">
    <property type="entry name" value="WD_REPEATS_1"/>
    <property type="match status" value="1"/>
</dbReference>
<feature type="repeat" description="WD" evidence="6">
    <location>
        <begin position="119"/>
        <end position="161"/>
    </location>
</feature>
<keyword evidence="3 6" id="KW-0853">WD repeat</keyword>
<sequence length="493" mass="55210">MAHAAPRLQPLKFPTLPANETSDQKYWKKFKSHLIVKEYASVSHVNFSATSPHDFAVTSSTRVQIYSSRTRTTIKTISRFKDTTYSGELRPDGKLLVAGDATGLIQIFDTSSRAILRSIDSHKYPARVTKFSPTSSTTLLSASDDKTLKLWDIPTQTAMNTFTGHEDYVRTAAFSSNLVISGSYDGTVKIWDSRANISVTNLIHGDGIDCVFPLIGGTRFLSAGGPLVKVWDIIAGKCFKELRNHQKAVTTITSDSNCERILTGGLDGHMKIYDVKDWKVVHGVKYSAPILSLALSPDDKHIVCGMTSGLLSIRTRQNKPQNSTLPKKPKPTSYQRLTRGADYKGDKEDLYVEESRTKRLKPYDKALRAYRYDSALDMVLQESKDPLITLTLFSELMHRNGLQQALHNRDDHQLEPVLRFLIRYITDSRFVNIVIEVALTIIELYGNAIGQSTLTDGLIQKLRMRVSQEVERAKEACRTEGMLELLFAGSSIR</sequence>
<dbReference type="PROSITE" id="PS50294">
    <property type="entry name" value="WD_REPEATS_REGION"/>
    <property type="match status" value="3"/>
</dbReference>
<protein>
    <submittedName>
        <fullName evidence="9">U3 small nucleolar RNA-associated protein 15</fullName>
    </submittedName>
</protein>
<dbReference type="GO" id="GO:0033553">
    <property type="term" value="C:rDNA heterochromatin"/>
    <property type="evidence" value="ECO:0007669"/>
    <property type="project" value="EnsemblFungi"/>
</dbReference>
<dbReference type="PANTHER" id="PTHR19924">
    <property type="entry name" value="UTP15 U3 SMALL NUCLEOLAR RNA-ASSOCIATED PROTEIN 15 FAMILY MEMBER"/>
    <property type="match status" value="1"/>
</dbReference>
<dbReference type="GO" id="GO:0034455">
    <property type="term" value="C:t-UTP complex"/>
    <property type="evidence" value="ECO:0007669"/>
    <property type="project" value="EnsemblFungi"/>
</dbReference>
<dbReference type="EMBL" id="LXFE01000431">
    <property type="protein sequence ID" value="OLL25335.1"/>
    <property type="molecule type" value="Genomic_DNA"/>
</dbReference>
<organism evidence="9 10">
    <name type="scientific">Neolecta irregularis (strain DAH-3)</name>
    <dbReference type="NCBI Taxonomy" id="1198029"/>
    <lineage>
        <taxon>Eukaryota</taxon>
        <taxon>Fungi</taxon>
        <taxon>Dikarya</taxon>
        <taxon>Ascomycota</taxon>
        <taxon>Taphrinomycotina</taxon>
        <taxon>Neolectales</taxon>
        <taxon>Neolectaceae</taxon>
        <taxon>Neolecta</taxon>
    </lineage>
</organism>
<feature type="repeat" description="WD" evidence="6">
    <location>
        <begin position="242"/>
        <end position="283"/>
    </location>
</feature>
<proteinExistence type="predicted"/>
<dbReference type="Gene3D" id="2.130.10.10">
    <property type="entry name" value="YVTN repeat-like/Quinoprotein amine dehydrogenase"/>
    <property type="match status" value="2"/>
</dbReference>